<keyword evidence="1 3" id="KW-0689">Ribosomal protein</keyword>
<name>A0A497JIG4_9ARCH</name>
<dbReference type="Pfam" id="PF00253">
    <property type="entry name" value="Ribosomal_S14"/>
    <property type="match status" value="1"/>
</dbReference>
<dbReference type="Gene3D" id="4.10.830.10">
    <property type="entry name" value="30s Ribosomal Protein S14, Chain N"/>
    <property type="match status" value="1"/>
</dbReference>
<dbReference type="GO" id="GO:0003735">
    <property type="term" value="F:structural constituent of ribosome"/>
    <property type="evidence" value="ECO:0007669"/>
    <property type="project" value="InterPro"/>
</dbReference>
<dbReference type="InterPro" id="IPR043140">
    <property type="entry name" value="Ribosomal_uS14_sf"/>
</dbReference>
<dbReference type="Proteomes" id="UP000277633">
    <property type="component" value="Unassembled WGS sequence"/>
</dbReference>
<comment type="caution">
    <text evidence="3">The sequence shown here is derived from an EMBL/GenBank/DDBJ whole genome shotgun (WGS) entry which is preliminary data.</text>
</comment>
<proteinExistence type="predicted"/>
<dbReference type="GO" id="GO:0005840">
    <property type="term" value="C:ribosome"/>
    <property type="evidence" value="ECO:0007669"/>
    <property type="project" value="UniProtKB-KW"/>
</dbReference>
<dbReference type="AlphaFoldDB" id="A0A497JIG4"/>
<sequence>MSKKKEKKRWRKPCSICGRYTGVMKRYGMVICWRCFKHNAPKLGFRKYD</sequence>
<reference evidence="3 4" key="1">
    <citation type="submission" date="2018-06" db="EMBL/GenBank/DDBJ databases">
        <title>Extensive metabolic versatility and redundancy in microbially diverse, dynamic hydrothermal sediments.</title>
        <authorList>
            <person name="Dombrowski N."/>
            <person name="Teske A."/>
            <person name="Baker B.J."/>
        </authorList>
    </citation>
    <scope>NUCLEOTIDE SEQUENCE [LARGE SCALE GENOMIC DNA]</scope>
    <source>
        <strain evidence="3">B9_G13</strain>
    </source>
</reference>
<organism evidence="3 4">
    <name type="scientific">Candidatus Iainarchaeum sp</name>
    <dbReference type="NCBI Taxonomy" id="3101447"/>
    <lineage>
        <taxon>Archaea</taxon>
        <taxon>Candidatus Iainarchaeota</taxon>
        <taxon>Candidatus Iainarchaeia</taxon>
        <taxon>Candidatus Iainarchaeales</taxon>
        <taxon>Candidatus Iainarchaeaceae</taxon>
        <taxon>Candidatus Iainarchaeum</taxon>
    </lineage>
</organism>
<keyword evidence="2" id="KW-0687">Ribonucleoprotein</keyword>
<dbReference type="GO" id="GO:0006412">
    <property type="term" value="P:translation"/>
    <property type="evidence" value="ECO:0007669"/>
    <property type="project" value="InterPro"/>
</dbReference>
<dbReference type="EMBL" id="QMWO01000007">
    <property type="protein sequence ID" value="RLG70360.1"/>
    <property type="molecule type" value="Genomic_DNA"/>
</dbReference>
<evidence type="ECO:0000256" key="1">
    <source>
        <dbReference type="ARBA" id="ARBA00022980"/>
    </source>
</evidence>
<accession>A0A497JIG4</accession>
<evidence type="ECO:0000313" key="3">
    <source>
        <dbReference type="EMBL" id="RLG70360.1"/>
    </source>
</evidence>
<evidence type="ECO:0000313" key="4">
    <source>
        <dbReference type="Proteomes" id="UP000277633"/>
    </source>
</evidence>
<dbReference type="InterPro" id="IPR001209">
    <property type="entry name" value="Ribosomal_uS14"/>
</dbReference>
<evidence type="ECO:0000256" key="2">
    <source>
        <dbReference type="ARBA" id="ARBA00023274"/>
    </source>
</evidence>
<dbReference type="GO" id="GO:1990904">
    <property type="term" value="C:ribonucleoprotein complex"/>
    <property type="evidence" value="ECO:0007669"/>
    <property type="project" value="UniProtKB-KW"/>
</dbReference>
<protein>
    <submittedName>
        <fullName evidence="3">30S ribosomal protein S14</fullName>
    </submittedName>
</protein>
<gene>
    <name evidence="3" type="primary">rps14P</name>
    <name evidence="3" type="ORF">DRO07_00375</name>
</gene>